<dbReference type="AlphaFoldDB" id="A0A329RH26"/>
<proteinExistence type="predicted"/>
<reference evidence="1 2" key="1">
    <citation type="submission" date="2018-01" db="EMBL/GenBank/DDBJ databases">
        <title>Draft genome of the strawberry crown rot pathogen Phytophthora cactorum.</title>
        <authorList>
            <person name="Armitage A.D."/>
            <person name="Lysoe E."/>
            <person name="Nellist C.F."/>
            <person name="Harrison R.J."/>
            <person name="Brurberg M.B."/>
        </authorList>
    </citation>
    <scope>NUCLEOTIDE SEQUENCE [LARGE SCALE GENOMIC DNA]</scope>
    <source>
        <strain evidence="1 2">10300</strain>
    </source>
</reference>
<organism evidence="1 2">
    <name type="scientific">Phytophthora cactorum</name>
    <dbReference type="NCBI Taxonomy" id="29920"/>
    <lineage>
        <taxon>Eukaryota</taxon>
        <taxon>Sar</taxon>
        <taxon>Stramenopiles</taxon>
        <taxon>Oomycota</taxon>
        <taxon>Peronosporomycetes</taxon>
        <taxon>Peronosporales</taxon>
        <taxon>Peronosporaceae</taxon>
        <taxon>Phytophthora</taxon>
    </lineage>
</organism>
<name>A0A329RH26_9STRA</name>
<dbReference type="VEuPathDB" id="FungiDB:PC110_g19642"/>
<keyword evidence="2" id="KW-1185">Reference proteome</keyword>
<gene>
    <name evidence="1" type="ORF">PC110_g19642</name>
</gene>
<protein>
    <submittedName>
        <fullName evidence="1">Uncharacterized protein</fullName>
    </submittedName>
</protein>
<evidence type="ECO:0000313" key="1">
    <source>
        <dbReference type="EMBL" id="RAW23927.1"/>
    </source>
</evidence>
<dbReference type="EMBL" id="MJFZ01000964">
    <property type="protein sequence ID" value="RAW23927.1"/>
    <property type="molecule type" value="Genomic_DNA"/>
</dbReference>
<evidence type="ECO:0000313" key="2">
    <source>
        <dbReference type="Proteomes" id="UP000251314"/>
    </source>
</evidence>
<dbReference type="OrthoDB" id="123951at2759"/>
<dbReference type="Proteomes" id="UP000251314">
    <property type="component" value="Unassembled WGS sequence"/>
</dbReference>
<accession>A0A329RH26</accession>
<comment type="caution">
    <text evidence="1">The sequence shown here is derived from an EMBL/GenBank/DDBJ whole genome shotgun (WGS) entry which is preliminary data.</text>
</comment>
<sequence length="166" mass="17487">MSIVSLAPGNRKKDRTTTVNALTTFLVTADMDLPAAFQLIDADKTGKVLRIMLDKYSPVLLPPDLAPLALFNACCTTFRTVLSPVRVVTPGESDSPVQLLSSPDSMASKLAAVLSGVAVRYREIAGGITCYIAACSSSSASHLKISLTVSPNPTSGSSYSREFMTG</sequence>